<protein>
    <submittedName>
        <fullName evidence="10">Uncharacterized protein</fullName>
    </submittedName>
</protein>
<dbReference type="GO" id="GO:1990525">
    <property type="term" value="F:BIR domain binding"/>
    <property type="evidence" value="ECO:0007669"/>
    <property type="project" value="UniProtKB-ARBA"/>
</dbReference>
<name>A0ABD2NC06_9CUCU</name>
<dbReference type="SUPFAM" id="SSF52129">
    <property type="entry name" value="Caspase-like"/>
    <property type="match status" value="1"/>
</dbReference>
<keyword evidence="5" id="KW-0788">Thiol protease</keyword>
<evidence type="ECO:0000256" key="3">
    <source>
        <dbReference type="ARBA" id="ARBA00022703"/>
    </source>
</evidence>
<proteinExistence type="inferred from homology"/>
<dbReference type="InterPro" id="IPR029030">
    <property type="entry name" value="Caspase-like_dom_sf"/>
</dbReference>
<evidence type="ECO:0000256" key="2">
    <source>
        <dbReference type="ARBA" id="ARBA00022670"/>
    </source>
</evidence>
<comment type="similarity">
    <text evidence="1 7">Belongs to the peptidase C14A family.</text>
</comment>
<evidence type="ECO:0000256" key="7">
    <source>
        <dbReference type="RuleBase" id="RU003971"/>
    </source>
</evidence>
<accession>A0ABD2NC06</accession>
<dbReference type="SMART" id="SM00115">
    <property type="entry name" value="CASc"/>
    <property type="match status" value="1"/>
</dbReference>
<dbReference type="GO" id="GO:0016322">
    <property type="term" value="P:neuron remodeling"/>
    <property type="evidence" value="ECO:0007669"/>
    <property type="project" value="UniProtKB-ARBA"/>
</dbReference>
<dbReference type="EMBL" id="JABFTP020000083">
    <property type="protein sequence ID" value="KAL3276143.1"/>
    <property type="molecule type" value="Genomic_DNA"/>
</dbReference>
<dbReference type="GO" id="GO:0045476">
    <property type="term" value="P:nurse cell apoptotic process"/>
    <property type="evidence" value="ECO:0007669"/>
    <property type="project" value="UniProtKB-ARBA"/>
</dbReference>
<dbReference type="Pfam" id="PF00656">
    <property type="entry name" value="Peptidase_C14"/>
    <property type="match status" value="1"/>
</dbReference>
<dbReference type="Proteomes" id="UP001516400">
    <property type="component" value="Unassembled WGS sequence"/>
</dbReference>
<keyword evidence="2" id="KW-0645">Protease</keyword>
<dbReference type="PROSITE" id="PS01122">
    <property type="entry name" value="CASPASE_CYS"/>
    <property type="match status" value="1"/>
</dbReference>
<evidence type="ECO:0000256" key="6">
    <source>
        <dbReference type="ARBA" id="ARBA00023145"/>
    </source>
</evidence>
<dbReference type="InterPro" id="IPR011600">
    <property type="entry name" value="Pept_C14_caspase"/>
</dbReference>
<gene>
    <name evidence="10" type="ORF">HHI36_020862</name>
</gene>
<dbReference type="PROSITE" id="PS01121">
    <property type="entry name" value="CASPASE_HIS"/>
    <property type="match status" value="1"/>
</dbReference>
<sequence length="281" mass="32093">MEEHLEIDAIGFSPNPKVAVPSGVHEGPSPYATCYNMNHAKRGLAVIFNHKHFSIAQCPTRRGTNKDRDDLKKLFGKFNFEVQCYNDLTKDEVRKVLIQVAVNDHTNEDCLVIVILSHGDNRKIFAKDTYYPTDLLWNYFDGNHAPTLAGKPKLFFIQACRGEEVDKGVRMMGRTEVDSNTKHEHSFYSIPVMADILVMYSTAEFYLSWRNPESGSYFIQSLIRQLSAHADKKDLLSILTYVNREVAIGNSPEMLRDKLIGYANKQICCIVSMLTREIYLM</sequence>
<dbReference type="InterPro" id="IPR016129">
    <property type="entry name" value="Caspase_his_AS"/>
</dbReference>
<dbReference type="InterPro" id="IPR033139">
    <property type="entry name" value="Caspase_cys_AS"/>
</dbReference>
<dbReference type="PRINTS" id="PR00376">
    <property type="entry name" value="IL1BCENZYME"/>
</dbReference>
<evidence type="ECO:0000313" key="10">
    <source>
        <dbReference type="EMBL" id="KAL3276143.1"/>
    </source>
</evidence>
<keyword evidence="3" id="KW-0053">Apoptosis</keyword>
<dbReference type="PANTHER" id="PTHR10454">
    <property type="entry name" value="CASPASE"/>
    <property type="match status" value="1"/>
</dbReference>
<dbReference type="GO" id="GO:0045751">
    <property type="term" value="P:negative regulation of Toll signaling pathway"/>
    <property type="evidence" value="ECO:0007669"/>
    <property type="project" value="UniProtKB-ARBA"/>
</dbReference>
<reference evidence="10 11" key="1">
    <citation type="journal article" date="2021" name="BMC Biol.">
        <title>Horizontally acquired antibacterial genes associated with adaptive radiation of ladybird beetles.</title>
        <authorList>
            <person name="Li H.S."/>
            <person name="Tang X.F."/>
            <person name="Huang Y.H."/>
            <person name="Xu Z.Y."/>
            <person name="Chen M.L."/>
            <person name="Du X.Y."/>
            <person name="Qiu B.Y."/>
            <person name="Chen P.T."/>
            <person name="Zhang W."/>
            <person name="Slipinski A."/>
            <person name="Escalona H.E."/>
            <person name="Waterhouse R.M."/>
            <person name="Zwick A."/>
            <person name="Pang H."/>
        </authorList>
    </citation>
    <scope>NUCLEOTIDE SEQUENCE [LARGE SCALE GENOMIC DNA]</scope>
    <source>
        <strain evidence="10">SYSU2018</strain>
    </source>
</reference>
<keyword evidence="4" id="KW-0378">Hydrolase</keyword>
<organism evidence="10 11">
    <name type="scientific">Cryptolaemus montrouzieri</name>
    <dbReference type="NCBI Taxonomy" id="559131"/>
    <lineage>
        <taxon>Eukaryota</taxon>
        <taxon>Metazoa</taxon>
        <taxon>Ecdysozoa</taxon>
        <taxon>Arthropoda</taxon>
        <taxon>Hexapoda</taxon>
        <taxon>Insecta</taxon>
        <taxon>Pterygota</taxon>
        <taxon>Neoptera</taxon>
        <taxon>Endopterygota</taxon>
        <taxon>Coleoptera</taxon>
        <taxon>Polyphaga</taxon>
        <taxon>Cucujiformia</taxon>
        <taxon>Coccinelloidea</taxon>
        <taxon>Coccinellidae</taxon>
        <taxon>Scymninae</taxon>
        <taxon>Scymnini</taxon>
        <taxon>Cryptolaemus</taxon>
    </lineage>
</organism>
<dbReference type="InterPro" id="IPR002398">
    <property type="entry name" value="Pept_C14"/>
</dbReference>
<dbReference type="AlphaFoldDB" id="A0ABD2NC06"/>
<dbReference type="FunFam" id="3.40.50.1460:FF:000001">
    <property type="entry name" value="Caspase-3 preproprotein"/>
    <property type="match status" value="1"/>
</dbReference>
<dbReference type="PANTHER" id="PTHR10454:SF232">
    <property type="entry name" value="AT03047P-RELATED"/>
    <property type="match status" value="1"/>
</dbReference>
<evidence type="ECO:0000313" key="11">
    <source>
        <dbReference type="Proteomes" id="UP001516400"/>
    </source>
</evidence>
<evidence type="ECO:0000256" key="1">
    <source>
        <dbReference type="ARBA" id="ARBA00010134"/>
    </source>
</evidence>
<dbReference type="GO" id="GO:0008234">
    <property type="term" value="F:cysteine-type peptidase activity"/>
    <property type="evidence" value="ECO:0007669"/>
    <property type="project" value="UniProtKB-KW"/>
</dbReference>
<evidence type="ECO:0000259" key="9">
    <source>
        <dbReference type="PROSITE" id="PS50208"/>
    </source>
</evidence>
<keyword evidence="6" id="KW-0865">Zymogen</keyword>
<evidence type="ECO:0000259" key="8">
    <source>
        <dbReference type="PROSITE" id="PS50207"/>
    </source>
</evidence>
<feature type="domain" description="Caspase family p10" evidence="8">
    <location>
        <begin position="186"/>
        <end position="281"/>
    </location>
</feature>
<dbReference type="PROSITE" id="PS50208">
    <property type="entry name" value="CASPASE_P20"/>
    <property type="match status" value="1"/>
</dbReference>
<dbReference type="InterPro" id="IPR015917">
    <property type="entry name" value="Pept_C14A"/>
</dbReference>
<evidence type="ECO:0000256" key="5">
    <source>
        <dbReference type="ARBA" id="ARBA00022807"/>
    </source>
</evidence>
<feature type="domain" description="Caspase family p20" evidence="9">
    <location>
        <begin position="41"/>
        <end position="164"/>
    </location>
</feature>
<dbReference type="InterPro" id="IPR001309">
    <property type="entry name" value="Pept_C14_p20"/>
</dbReference>
<dbReference type="PROSITE" id="PS50207">
    <property type="entry name" value="CASPASE_P10"/>
    <property type="match status" value="1"/>
</dbReference>
<dbReference type="Gene3D" id="3.40.50.1460">
    <property type="match status" value="1"/>
</dbReference>
<evidence type="ECO:0000256" key="4">
    <source>
        <dbReference type="ARBA" id="ARBA00022801"/>
    </source>
</evidence>
<dbReference type="CDD" id="cd00032">
    <property type="entry name" value="CASc"/>
    <property type="match status" value="1"/>
</dbReference>
<keyword evidence="11" id="KW-1185">Reference proteome</keyword>
<comment type="caution">
    <text evidence="10">The sequence shown here is derived from an EMBL/GenBank/DDBJ whole genome shotgun (WGS) entry which is preliminary data.</text>
</comment>
<dbReference type="InterPro" id="IPR002138">
    <property type="entry name" value="Pept_C14_p10"/>
</dbReference>
<dbReference type="GO" id="GO:0006508">
    <property type="term" value="P:proteolysis"/>
    <property type="evidence" value="ECO:0007669"/>
    <property type="project" value="UniProtKB-KW"/>
</dbReference>